<sequence>MDGIETARRRITEEQEKPTGFLDLGNLQLTEVSEEVFALTHLLSEPGCMFERQAAEGFQEILRQIGKTP</sequence>
<dbReference type="Proteomes" id="UP000712673">
    <property type="component" value="Unassembled WGS sequence"/>
</dbReference>
<evidence type="ECO:0000313" key="1">
    <source>
        <dbReference type="EMBL" id="MBM3223105.1"/>
    </source>
</evidence>
<evidence type="ECO:0000313" key="2">
    <source>
        <dbReference type="Proteomes" id="UP000712673"/>
    </source>
</evidence>
<dbReference type="EMBL" id="VGLS01000095">
    <property type="protein sequence ID" value="MBM3223105.1"/>
    <property type="molecule type" value="Genomic_DNA"/>
</dbReference>
<comment type="caution">
    <text evidence="1">The sequence shown here is derived from an EMBL/GenBank/DDBJ whole genome shotgun (WGS) entry which is preliminary data.</text>
</comment>
<proteinExistence type="predicted"/>
<name>A0A937W0R7_UNCTE</name>
<accession>A0A937W0R7</accession>
<dbReference type="AlphaFoldDB" id="A0A937W0R7"/>
<reference evidence="1" key="1">
    <citation type="submission" date="2019-03" db="EMBL/GenBank/DDBJ databases">
        <title>Lake Tanganyika Metagenome-Assembled Genomes (MAGs).</title>
        <authorList>
            <person name="Tran P."/>
        </authorList>
    </citation>
    <scope>NUCLEOTIDE SEQUENCE</scope>
    <source>
        <strain evidence="1">K_DeepCast_65m_m2_066</strain>
    </source>
</reference>
<gene>
    <name evidence="1" type="ORF">FJZ47_04785</name>
</gene>
<organism evidence="1 2">
    <name type="scientific">Tectimicrobiota bacterium</name>
    <dbReference type="NCBI Taxonomy" id="2528274"/>
    <lineage>
        <taxon>Bacteria</taxon>
        <taxon>Pseudomonadati</taxon>
        <taxon>Nitrospinota/Tectimicrobiota group</taxon>
        <taxon>Candidatus Tectimicrobiota</taxon>
    </lineage>
</organism>
<protein>
    <submittedName>
        <fullName evidence="1">Uncharacterized protein</fullName>
    </submittedName>
</protein>